<evidence type="ECO:0000313" key="8">
    <source>
        <dbReference type="EMBL" id="OGE54370.1"/>
    </source>
</evidence>
<evidence type="ECO:0000256" key="1">
    <source>
        <dbReference type="ARBA" id="ARBA00007870"/>
    </source>
</evidence>
<dbReference type="PANTHER" id="PTHR43765">
    <property type="entry name" value="2-DEHYDROPANTOATE 2-REDUCTASE-RELATED"/>
    <property type="match status" value="1"/>
</dbReference>
<dbReference type="InterPro" id="IPR036291">
    <property type="entry name" value="NAD(P)-bd_dom_sf"/>
</dbReference>
<feature type="domain" description="Ketopantoate reductase C-terminal" evidence="7">
    <location>
        <begin position="285"/>
        <end position="415"/>
    </location>
</feature>
<comment type="caution">
    <text evidence="8">The sequence shown here is derived from an EMBL/GenBank/DDBJ whole genome shotgun (WGS) entry which is preliminary data.</text>
</comment>
<dbReference type="InterPro" id="IPR003710">
    <property type="entry name" value="ApbA"/>
</dbReference>
<keyword evidence="3" id="KW-0521">NADP</keyword>
<dbReference type="SUPFAM" id="SSF51735">
    <property type="entry name" value="NAD(P)-binding Rossmann-fold domains"/>
    <property type="match status" value="1"/>
</dbReference>
<evidence type="ECO:0000256" key="5">
    <source>
        <dbReference type="ARBA" id="ARBA00032024"/>
    </source>
</evidence>
<dbReference type="GeneID" id="34574879"/>
<dbReference type="Proteomes" id="UP000177622">
    <property type="component" value="Unassembled WGS sequence"/>
</dbReference>
<dbReference type="PANTHER" id="PTHR43765:SF2">
    <property type="entry name" value="2-DEHYDROPANTOATE 2-REDUCTASE"/>
    <property type="match status" value="1"/>
</dbReference>
<evidence type="ECO:0000256" key="2">
    <source>
        <dbReference type="ARBA" id="ARBA00013014"/>
    </source>
</evidence>
<evidence type="ECO:0000256" key="3">
    <source>
        <dbReference type="ARBA" id="ARBA00022857"/>
    </source>
</evidence>
<comment type="similarity">
    <text evidence="1">Belongs to the ketopantoate reductase family.</text>
</comment>
<dbReference type="SUPFAM" id="SSF48179">
    <property type="entry name" value="6-phosphogluconate dehydrogenase C-terminal domain-like"/>
    <property type="match status" value="1"/>
</dbReference>
<protein>
    <recommendedName>
        <fullName evidence="2">2-dehydropantoate 2-reductase</fullName>
        <ecNumber evidence="2">1.1.1.169</ecNumber>
    </recommendedName>
    <alternativeName>
        <fullName evidence="5">Ketopantoate reductase</fullName>
    </alternativeName>
</protein>
<dbReference type="Pfam" id="PF02558">
    <property type="entry name" value="ApbA"/>
    <property type="match status" value="1"/>
</dbReference>
<dbReference type="STRING" id="1835702.A0A1F5LMW8"/>
<keyword evidence="4" id="KW-0560">Oxidoreductase</keyword>
<evidence type="ECO:0000313" key="9">
    <source>
        <dbReference type="Proteomes" id="UP000177622"/>
    </source>
</evidence>
<dbReference type="Gene3D" id="1.10.1040.10">
    <property type="entry name" value="N-(1-d-carboxylethyl)-l-norvaline Dehydrogenase, domain 2"/>
    <property type="match status" value="1"/>
</dbReference>
<dbReference type="GO" id="GO:0015940">
    <property type="term" value="P:pantothenate biosynthetic process"/>
    <property type="evidence" value="ECO:0007669"/>
    <property type="project" value="InterPro"/>
</dbReference>
<dbReference type="EC" id="1.1.1.169" evidence="2"/>
<feature type="domain" description="Ketopantoate reductase N-terminal" evidence="6">
    <location>
        <begin position="58"/>
        <end position="240"/>
    </location>
</feature>
<evidence type="ECO:0000259" key="6">
    <source>
        <dbReference type="Pfam" id="PF02558"/>
    </source>
</evidence>
<dbReference type="GO" id="GO:0005739">
    <property type="term" value="C:mitochondrion"/>
    <property type="evidence" value="ECO:0007669"/>
    <property type="project" value="TreeGrafter"/>
</dbReference>
<dbReference type="InterPro" id="IPR050838">
    <property type="entry name" value="Ketopantoate_reductase"/>
</dbReference>
<dbReference type="AlphaFoldDB" id="A0A1F5LMW8"/>
<dbReference type="Pfam" id="PF08546">
    <property type="entry name" value="ApbA_C"/>
    <property type="match status" value="1"/>
</dbReference>
<name>A0A1F5LMW8_PENAI</name>
<accession>A0A1F5LMW8</accession>
<dbReference type="InterPro" id="IPR013328">
    <property type="entry name" value="6PGD_dom2"/>
</dbReference>
<organism evidence="8 9">
    <name type="scientific">Penicillium arizonense</name>
    <dbReference type="NCBI Taxonomy" id="1835702"/>
    <lineage>
        <taxon>Eukaryota</taxon>
        <taxon>Fungi</taxon>
        <taxon>Dikarya</taxon>
        <taxon>Ascomycota</taxon>
        <taxon>Pezizomycotina</taxon>
        <taxon>Eurotiomycetes</taxon>
        <taxon>Eurotiomycetidae</taxon>
        <taxon>Eurotiales</taxon>
        <taxon>Aspergillaceae</taxon>
        <taxon>Penicillium</taxon>
    </lineage>
</organism>
<dbReference type="EMBL" id="LXJU01000006">
    <property type="protein sequence ID" value="OGE54370.1"/>
    <property type="molecule type" value="Genomic_DNA"/>
</dbReference>
<keyword evidence="9" id="KW-1185">Reference proteome</keyword>
<dbReference type="Gene3D" id="3.40.50.720">
    <property type="entry name" value="NAD(P)-binding Rossmann-like Domain"/>
    <property type="match status" value="1"/>
</dbReference>
<evidence type="ECO:0000256" key="4">
    <source>
        <dbReference type="ARBA" id="ARBA00023002"/>
    </source>
</evidence>
<sequence>MQHILRCRSLWRASTLETCFGSRLQVYGEPTARFASTWAQDAEEANRGSNGPPLSGRVHILGIGNVGSFIAHSLAARSSPPPITLCMHNNLLYNAYRQRKESIAVSIHGMDNIQKGFDVEVVDPNGTWYPAPSKHDRGPGGTKSPFFNPEASGPIENLIVCTKAHHTVLAMEEIAHRLTPESTVCFIHNGMGVIDILNQKVFPDPETRPNYIQGVFSHGLTRKEQFSIAHMGVGTTILSPVGHRVAHLTGPDAEKSWAPTTKYLMQLLTLTPALVATAETPAGLIQYQLEKLAVNCCINPITALGECNNGELLYSFSYTRVMRLLLFEISAVICALPELQGVPGIEDRFSAERLRRYVVSIARMTARNESSMLQDINNRRTTEIEYFNGYIVRRGEELGIKCALNYMIKHLITGKATALAQRDRAEVPFSHEDIMFDGEEPQ</sequence>
<evidence type="ECO:0000259" key="7">
    <source>
        <dbReference type="Pfam" id="PF08546"/>
    </source>
</evidence>
<dbReference type="InterPro" id="IPR008927">
    <property type="entry name" value="6-PGluconate_DH-like_C_sf"/>
</dbReference>
<dbReference type="InterPro" id="IPR013332">
    <property type="entry name" value="KPR_N"/>
</dbReference>
<dbReference type="FunFam" id="1.10.1040.10:FF:000038">
    <property type="entry name" value="Probable 2-dehydropantoate 2-reductase"/>
    <property type="match status" value="1"/>
</dbReference>
<dbReference type="GO" id="GO:0050661">
    <property type="term" value="F:NADP binding"/>
    <property type="evidence" value="ECO:0007669"/>
    <property type="project" value="TreeGrafter"/>
</dbReference>
<dbReference type="GO" id="GO:0008677">
    <property type="term" value="F:2-dehydropantoate 2-reductase activity"/>
    <property type="evidence" value="ECO:0007669"/>
    <property type="project" value="UniProtKB-EC"/>
</dbReference>
<dbReference type="InterPro" id="IPR013752">
    <property type="entry name" value="KPA_reductase"/>
</dbReference>
<proteinExistence type="inferred from homology"/>
<dbReference type="OrthoDB" id="73846at2759"/>
<reference evidence="8 9" key="1">
    <citation type="journal article" date="2016" name="Sci. Rep.">
        <title>Penicillium arizonense, a new, genome sequenced fungal species, reveals a high chemical diversity in secreted metabolites.</title>
        <authorList>
            <person name="Grijseels S."/>
            <person name="Nielsen J.C."/>
            <person name="Randelovic M."/>
            <person name="Nielsen J."/>
            <person name="Nielsen K.F."/>
            <person name="Workman M."/>
            <person name="Frisvad J.C."/>
        </authorList>
    </citation>
    <scope>NUCLEOTIDE SEQUENCE [LARGE SCALE GENOMIC DNA]</scope>
    <source>
        <strain evidence="8 9">CBS 141311</strain>
    </source>
</reference>
<dbReference type="RefSeq" id="XP_022489806.1">
    <property type="nucleotide sequence ID" value="XM_022630145.1"/>
</dbReference>
<dbReference type="NCBIfam" id="TIGR00745">
    <property type="entry name" value="apbA_panE"/>
    <property type="match status" value="1"/>
</dbReference>
<gene>
    <name evidence="8" type="ORF">PENARI_c006G01219</name>
</gene>